<organism evidence="2 3">
    <name type="scientific">Suillus placidus</name>
    <dbReference type="NCBI Taxonomy" id="48579"/>
    <lineage>
        <taxon>Eukaryota</taxon>
        <taxon>Fungi</taxon>
        <taxon>Dikarya</taxon>
        <taxon>Basidiomycota</taxon>
        <taxon>Agaricomycotina</taxon>
        <taxon>Agaricomycetes</taxon>
        <taxon>Agaricomycetidae</taxon>
        <taxon>Boletales</taxon>
        <taxon>Suillineae</taxon>
        <taxon>Suillaceae</taxon>
        <taxon>Suillus</taxon>
    </lineage>
</organism>
<dbReference type="AlphaFoldDB" id="A0A9P6ZIJ5"/>
<sequence>MNHWVQSGWPAGYPGPHGDSESSNQLQPPRPSLPWGLPASSNGSNLNFQSQSPFLGDINIQPTVTPGLRLVSEISPAHNATTGYSIQRLGYPGPHWQDGVGGSSRPGFDSQFQVENGFQPASASQAADAATYNNSNNDSHSQDPTDGNQRHPLVSDIPVSDTASYSFQLSHSQESAAGGSQHQPPASGIPGSSLQEPAGGGPYQPPSSVTPAPNSASYHDFNPYLQEHAGGSNPSLQSGVQFPTGGWLHQAVSRSLHHSSSDVGQNVLQASAPSQTFLNSASFEPVQTQGARIQLSLSGLGAHGPNNQDHRPTDPKPESMFDRLGQTRDVKQRVTHASPYKTPVTSIPPQSSRPDPILQIPSLLIDSVKNDASTRMNTTIFNQSLFPSTEKTEEWAKSALDSVAAVHVDNKEELAAWRLRKEGQTALSQLKGTIKRLHANSREYAEGFVAGGYGLSLDTSQTATNILTLRKDYTTSLVSNNNFLDKFVQQFRRHVAFNSPGWESRLMNVIALAGTICRWIFKLSYHSMHRTSEHRYFLLYHENHEEKINNNAACKSTSGIWEKVNSVVCTTYQYRYEKTGKYATAALHIDAIVEHKGACDACTTIALDDRGNRSVTAYKLEVASFAIIDREHGHVESLTCVALRYARKQCPLQAAPLLDSDASAMSLDEDNFGGIFGVKFPLACSPSHNTLGESELKIKIEHRTVNIWASSLESSMVSGARTCIGGWTFLGVFIGCDVLDRNGFSHYPRYGWKHHRRKRRKENDNTNVGHANGGEVRRRIRQVRPRTRAQSVPKPCHIPPLAPTIVDLPEEYLRNVLTDQIAPKELTTEPKPTAALDLDSLIPLDPLPKFPPPYTDFQSCAD</sequence>
<accession>A0A9P6ZIJ5</accession>
<feature type="compositionally biased region" description="Polar residues" evidence="1">
    <location>
        <begin position="206"/>
        <end position="217"/>
    </location>
</feature>
<proteinExistence type="predicted"/>
<dbReference type="OrthoDB" id="2692858at2759"/>
<feature type="region of interest" description="Disordered" evidence="1">
    <location>
        <begin position="168"/>
        <end position="241"/>
    </location>
</feature>
<protein>
    <submittedName>
        <fullName evidence="2">Uncharacterized protein</fullName>
    </submittedName>
</protein>
<feature type="compositionally biased region" description="Polar residues" evidence="1">
    <location>
        <begin position="131"/>
        <end position="147"/>
    </location>
</feature>
<feature type="region of interest" description="Disordered" evidence="1">
    <location>
        <begin position="118"/>
        <end position="156"/>
    </location>
</feature>
<feature type="compositionally biased region" description="Polar residues" evidence="1">
    <location>
        <begin position="168"/>
        <end position="195"/>
    </location>
</feature>
<gene>
    <name evidence="2" type="ORF">EV702DRAFT_1050344</name>
</gene>
<feature type="compositionally biased region" description="Low complexity" evidence="1">
    <location>
        <begin position="121"/>
        <end position="130"/>
    </location>
</feature>
<reference evidence="2" key="1">
    <citation type="journal article" date="2020" name="New Phytol.">
        <title>Comparative genomics reveals dynamic genome evolution in host specialist ectomycorrhizal fungi.</title>
        <authorList>
            <person name="Lofgren L.A."/>
            <person name="Nguyen N.H."/>
            <person name="Vilgalys R."/>
            <person name="Ruytinx J."/>
            <person name="Liao H.L."/>
            <person name="Branco S."/>
            <person name="Kuo A."/>
            <person name="LaButti K."/>
            <person name="Lipzen A."/>
            <person name="Andreopoulos W."/>
            <person name="Pangilinan J."/>
            <person name="Riley R."/>
            <person name="Hundley H."/>
            <person name="Na H."/>
            <person name="Barry K."/>
            <person name="Grigoriev I.V."/>
            <person name="Stajich J.E."/>
            <person name="Kennedy P.G."/>
        </authorList>
    </citation>
    <scope>NUCLEOTIDE SEQUENCE</scope>
    <source>
        <strain evidence="2">DOB743</strain>
    </source>
</reference>
<feature type="region of interest" description="Disordered" evidence="1">
    <location>
        <begin position="757"/>
        <end position="776"/>
    </location>
</feature>
<evidence type="ECO:0000313" key="2">
    <source>
        <dbReference type="EMBL" id="KAG1767491.1"/>
    </source>
</evidence>
<feature type="compositionally biased region" description="Basic and acidic residues" evidence="1">
    <location>
        <begin position="308"/>
        <end position="321"/>
    </location>
</feature>
<dbReference type="EMBL" id="JABBWD010000086">
    <property type="protein sequence ID" value="KAG1767491.1"/>
    <property type="molecule type" value="Genomic_DNA"/>
</dbReference>
<keyword evidence="3" id="KW-1185">Reference proteome</keyword>
<feature type="region of interest" description="Disordered" evidence="1">
    <location>
        <begin position="1"/>
        <end position="48"/>
    </location>
</feature>
<feature type="compositionally biased region" description="Polar residues" evidence="1">
    <location>
        <begin position="39"/>
        <end position="48"/>
    </location>
</feature>
<dbReference type="Proteomes" id="UP000714275">
    <property type="component" value="Unassembled WGS sequence"/>
</dbReference>
<evidence type="ECO:0000256" key="1">
    <source>
        <dbReference type="SAM" id="MobiDB-lite"/>
    </source>
</evidence>
<evidence type="ECO:0000313" key="3">
    <source>
        <dbReference type="Proteomes" id="UP000714275"/>
    </source>
</evidence>
<comment type="caution">
    <text evidence="2">The sequence shown here is derived from an EMBL/GenBank/DDBJ whole genome shotgun (WGS) entry which is preliminary data.</text>
</comment>
<name>A0A9P6ZIJ5_9AGAM</name>
<feature type="compositionally biased region" description="Polar residues" evidence="1">
    <location>
        <begin position="232"/>
        <end position="241"/>
    </location>
</feature>
<feature type="region of interest" description="Disordered" evidence="1">
    <location>
        <begin position="298"/>
        <end position="321"/>
    </location>
</feature>